<dbReference type="FunFam" id="3.50.30.80:FF:000001">
    <property type="entry name" value="Dihydroxy-acid dehydratase"/>
    <property type="match status" value="1"/>
</dbReference>
<dbReference type="EMBL" id="LAZR01002092">
    <property type="protein sequence ID" value="KKN34669.1"/>
    <property type="molecule type" value="Genomic_DNA"/>
</dbReference>
<dbReference type="GO" id="GO:0051536">
    <property type="term" value="F:iron-sulfur cluster binding"/>
    <property type="evidence" value="ECO:0007669"/>
    <property type="project" value="UniProtKB-KW"/>
</dbReference>
<evidence type="ECO:0000256" key="1">
    <source>
        <dbReference type="ARBA" id="ARBA00006486"/>
    </source>
</evidence>
<dbReference type="InterPro" id="IPR042096">
    <property type="entry name" value="Dihydro-acid_dehy_C"/>
</dbReference>
<dbReference type="PANTHER" id="PTHR43183:SF1">
    <property type="entry name" value="HYPOTHETICAL DIHYDROXY-ACID DEHYDRATASE (EUROFUNG)-RELATED"/>
    <property type="match status" value="1"/>
</dbReference>
<comment type="similarity">
    <text evidence="1">Belongs to the IlvD/Edd family.</text>
</comment>
<evidence type="ECO:0000256" key="5">
    <source>
        <dbReference type="ARBA" id="ARBA00023239"/>
    </source>
</evidence>
<dbReference type="PANTHER" id="PTHR43183">
    <property type="entry name" value="HYPOTHETICAL DIHYDROXYACID DEHYDRATASE (EUROFUNG)-RELATED"/>
    <property type="match status" value="1"/>
</dbReference>
<dbReference type="InterPro" id="IPR052352">
    <property type="entry name" value="Sugar_Degrad_Dehydratases"/>
</dbReference>
<proteinExistence type="inferred from homology"/>
<sequence length="203" mass="21969">PIFSQGGIAVLKGNLAPNGAIIKQSAASVRLMKHTGRAVVFTSMEDLVNRIDDPDLDVHSDDVLVLQNIGPKGAPGMPEAGLIPIPKKLATQGVKDMVRISDGRMSGTASGTIVLHVSPEAAHNGPLALVRDGDLIELDVENRVIALKVSDHELDKRRQETSCETSTENVLGYRKMFLEQILQAEEGCDFRFSRPPQTSKVPR</sequence>
<dbReference type="InterPro" id="IPR056740">
    <property type="entry name" value="ILV_EDD_C"/>
</dbReference>
<evidence type="ECO:0000256" key="4">
    <source>
        <dbReference type="ARBA" id="ARBA00023014"/>
    </source>
</evidence>
<name>A0A0F9PWS3_9ZZZZ</name>
<keyword evidence="2" id="KW-0479">Metal-binding</keyword>
<evidence type="ECO:0000259" key="6">
    <source>
        <dbReference type="Pfam" id="PF24877"/>
    </source>
</evidence>
<keyword evidence="4" id="KW-0411">Iron-sulfur</keyword>
<dbReference type="Pfam" id="PF24877">
    <property type="entry name" value="ILV_EDD_C"/>
    <property type="match status" value="1"/>
</dbReference>
<dbReference type="Gene3D" id="3.50.30.80">
    <property type="entry name" value="IlvD/EDD C-terminal domain-like"/>
    <property type="match status" value="1"/>
</dbReference>
<evidence type="ECO:0000313" key="7">
    <source>
        <dbReference type="EMBL" id="KKN34669.1"/>
    </source>
</evidence>
<reference evidence="7" key="1">
    <citation type="journal article" date="2015" name="Nature">
        <title>Complex archaea that bridge the gap between prokaryotes and eukaryotes.</title>
        <authorList>
            <person name="Spang A."/>
            <person name="Saw J.H."/>
            <person name="Jorgensen S.L."/>
            <person name="Zaremba-Niedzwiedzka K."/>
            <person name="Martijn J."/>
            <person name="Lind A.E."/>
            <person name="van Eijk R."/>
            <person name="Schleper C."/>
            <person name="Guy L."/>
            <person name="Ettema T.J."/>
        </authorList>
    </citation>
    <scope>NUCLEOTIDE SEQUENCE</scope>
</reference>
<comment type="caution">
    <text evidence="7">The sequence shown here is derived from an EMBL/GenBank/DDBJ whole genome shotgun (WGS) entry which is preliminary data.</text>
</comment>
<accession>A0A0F9PWS3</accession>
<dbReference type="SUPFAM" id="SSF52016">
    <property type="entry name" value="LeuD/IlvD-like"/>
    <property type="match status" value="1"/>
</dbReference>
<dbReference type="GO" id="GO:0046872">
    <property type="term" value="F:metal ion binding"/>
    <property type="evidence" value="ECO:0007669"/>
    <property type="project" value="UniProtKB-KW"/>
</dbReference>
<gene>
    <name evidence="7" type="ORF">LCGC14_0791520</name>
</gene>
<organism evidence="7">
    <name type="scientific">marine sediment metagenome</name>
    <dbReference type="NCBI Taxonomy" id="412755"/>
    <lineage>
        <taxon>unclassified sequences</taxon>
        <taxon>metagenomes</taxon>
        <taxon>ecological metagenomes</taxon>
    </lineage>
</organism>
<feature type="non-terminal residue" evidence="7">
    <location>
        <position position="1"/>
    </location>
</feature>
<protein>
    <recommendedName>
        <fullName evidence="6">Dihydroxy-acid/6-phosphogluconate dehydratase C-terminal domain-containing protein</fullName>
    </recommendedName>
</protein>
<keyword evidence="3" id="KW-0408">Iron</keyword>
<dbReference type="AlphaFoldDB" id="A0A0F9PWS3"/>
<evidence type="ECO:0000256" key="2">
    <source>
        <dbReference type="ARBA" id="ARBA00022723"/>
    </source>
</evidence>
<evidence type="ECO:0000256" key="3">
    <source>
        <dbReference type="ARBA" id="ARBA00023004"/>
    </source>
</evidence>
<keyword evidence="5" id="KW-0456">Lyase</keyword>
<feature type="domain" description="Dihydroxy-acid/6-phosphogluconate dehydratase C-terminal" evidence="6">
    <location>
        <begin position="1"/>
        <end position="188"/>
    </location>
</feature>
<dbReference type="GO" id="GO:0016836">
    <property type="term" value="F:hydro-lyase activity"/>
    <property type="evidence" value="ECO:0007669"/>
    <property type="project" value="UniProtKB-ARBA"/>
</dbReference>